<organism evidence="9 10">
    <name type="scientific">Achlya hypogyna</name>
    <name type="common">Oomycete</name>
    <name type="synonym">Protoachlya hypogyna</name>
    <dbReference type="NCBI Taxonomy" id="1202772"/>
    <lineage>
        <taxon>Eukaryota</taxon>
        <taxon>Sar</taxon>
        <taxon>Stramenopiles</taxon>
        <taxon>Oomycota</taxon>
        <taxon>Saprolegniomycetes</taxon>
        <taxon>Saprolegniales</taxon>
        <taxon>Achlyaceae</taxon>
        <taxon>Achlya</taxon>
    </lineage>
</organism>
<feature type="transmembrane region" description="Helical" evidence="7">
    <location>
        <begin position="96"/>
        <end position="116"/>
    </location>
</feature>
<feature type="transmembrane region" description="Helical" evidence="7">
    <location>
        <begin position="227"/>
        <end position="250"/>
    </location>
</feature>
<dbReference type="Gene3D" id="1.20.1250.20">
    <property type="entry name" value="MFS general substrate transporter like domains"/>
    <property type="match status" value="1"/>
</dbReference>
<evidence type="ECO:0000256" key="7">
    <source>
        <dbReference type="SAM" id="Phobius"/>
    </source>
</evidence>
<comment type="caution">
    <text evidence="9">The sequence shown here is derived from an EMBL/GenBank/DDBJ whole genome shotgun (WGS) entry which is preliminary data.</text>
</comment>
<dbReference type="PROSITE" id="PS50850">
    <property type="entry name" value="MFS"/>
    <property type="match status" value="1"/>
</dbReference>
<dbReference type="InterPro" id="IPR002259">
    <property type="entry name" value="Eqnu_transpt"/>
</dbReference>
<evidence type="ECO:0000256" key="5">
    <source>
        <dbReference type="ARBA" id="ARBA00022989"/>
    </source>
</evidence>
<dbReference type="PANTHER" id="PTHR10332:SF10">
    <property type="entry name" value="EQUILIBRATIVE NUCLEOSIDE TRANSPORTER 4"/>
    <property type="match status" value="1"/>
</dbReference>
<dbReference type="AlphaFoldDB" id="A0A1V9YYG3"/>
<evidence type="ECO:0000256" key="6">
    <source>
        <dbReference type="ARBA" id="ARBA00023136"/>
    </source>
</evidence>
<keyword evidence="4 7" id="KW-0812">Transmembrane</keyword>
<protein>
    <submittedName>
        <fullName evidence="9">Equilibrative Nucleoside Transporter (ENT) Family</fullName>
    </submittedName>
</protein>
<dbReference type="GO" id="GO:0005886">
    <property type="term" value="C:plasma membrane"/>
    <property type="evidence" value="ECO:0007669"/>
    <property type="project" value="TreeGrafter"/>
</dbReference>
<feature type="transmembrane region" description="Helical" evidence="7">
    <location>
        <begin position="433"/>
        <end position="456"/>
    </location>
</feature>
<keyword evidence="3" id="KW-0813">Transport</keyword>
<comment type="subcellular location">
    <subcellularLocation>
        <location evidence="1">Membrane</location>
        <topology evidence="1">Multi-pass membrane protein</topology>
    </subcellularLocation>
</comment>
<dbReference type="OrthoDB" id="1856718at2759"/>
<feature type="transmembrane region" description="Helical" evidence="7">
    <location>
        <begin position="353"/>
        <end position="374"/>
    </location>
</feature>
<keyword evidence="5 7" id="KW-1133">Transmembrane helix</keyword>
<gene>
    <name evidence="9" type="ORF">ACHHYP_05228</name>
</gene>
<evidence type="ECO:0000259" key="8">
    <source>
        <dbReference type="PROSITE" id="PS50850"/>
    </source>
</evidence>
<accession>A0A1V9YYG3</accession>
<keyword evidence="10" id="KW-1185">Reference proteome</keyword>
<evidence type="ECO:0000256" key="3">
    <source>
        <dbReference type="ARBA" id="ARBA00022448"/>
    </source>
</evidence>
<dbReference type="InterPro" id="IPR020846">
    <property type="entry name" value="MFS_dom"/>
</dbReference>
<dbReference type="SUPFAM" id="SSF103473">
    <property type="entry name" value="MFS general substrate transporter"/>
    <property type="match status" value="1"/>
</dbReference>
<comment type="similarity">
    <text evidence="2">Belongs to the SLC29A/ENT transporter (TC 2.A.57) family.</text>
</comment>
<dbReference type="GO" id="GO:0005337">
    <property type="term" value="F:nucleoside transmembrane transporter activity"/>
    <property type="evidence" value="ECO:0007669"/>
    <property type="project" value="InterPro"/>
</dbReference>
<feature type="transmembrane region" description="Helical" evidence="7">
    <location>
        <begin position="128"/>
        <end position="148"/>
    </location>
</feature>
<keyword evidence="6 7" id="KW-0472">Membrane</keyword>
<evidence type="ECO:0000256" key="1">
    <source>
        <dbReference type="ARBA" id="ARBA00004141"/>
    </source>
</evidence>
<feature type="transmembrane region" description="Helical" evidence="7">
    <location>
        <begin position="290"/>
        <end position="317"/>
    </location>
</feature>
<evidence type="ECO:0000256" key="2">
    <source>
        <dbReference type="ARBA" id="ARBA00007965"/>
    </source>
</evidence>
<proteinExistence type="inferred from homology"/>
<reference evidence="9 10" key="1">
    <citation type="journal article" date="2014" name="Genome Biol. Evol.">
        <title>The secreted proteins of Achlya hypogyna and Thraustotheca clavata identify the ancestral oomycete secretome and reveal gene acquisitions by horizontal gene transfer.</title>
        <authorList>
            <person name="Misner I."/>
            <person name="Blouin N."/>
            <person name="Leonard G."/>
            <person name="Richards T.A."/>
            <person name="Lane C.E."/>
        </authorList>
    </citation>
    <scope>NUCLEOTIDE SEQUENCE [LARGE SCALE GENOMIC DNA]</scope>
    <source>
        <strain evidence="9 10">ATCC 48635</strain>
    </source>
</reference>
<sequence>MKSRSVVHLTQAFARLHTADMETTYHETLDVKEKDLALDGHSDEIPQHILDEIHQYRNMIYWSLLFLDGSVMWAYYSCLSAQDYYASAFPDVKFSFLTTPVLTWPLSIGHIIQMWFGYDRSLGNMKRVIIGYAIFAICCVLIILQGYLDMDQTAGATMVLICFGFVGAAHSLTEPAYYNVASLFPDAHFTNAIQVGNVTAGILNVILAALIHLAVGGVHDTDKDHSVKLAFFIFMAMLLVICAGAVYVYWRLEKVPCVRYLMDRAAADHLKHGQVSLPQLWAKFFRVGKVIVMPLVAQFMLFFCSLALFPGIGIASIHPSLFGTQSGPWIVSPGLIGAFNFGDLVGRLGSTKAAVNCFSMRFCFIFSILRWVWLPLLLMTSVNNSLYAFGDNHWGAYAFIVVLYLVLGVTGGLFSTITIGMAPLLVPQEDREAAAALMVLALFLGLSSGSTFGWGISNNHWFGL</sequence>
<dbReference type="Pfam" id="PF01733">
    <property type="entry name" value="Nucleoside_tran"/>
    <property type="match status" value="1"/>
</dbReference>
<feature type="transmembrane region" description="Helical" evidence="7">
    <location>
        <begin position="59"/>
        <end position="76"/>
    </location>
</feature>
<feature type="transmembrane region" description="Helical" evidence="7">
    <location>
        <begin position="394"/>
        <end position="426"/>
    </location>
</feature>
<feature type="transmembrane region" description="Helical" evidence="7">
    <location>
        <begin position="193"/>
        <end position="215"/>
    </location>
</feature>
<feature type="domain" description="Major facilitator superfamily (MFS) profile" evidence="8">
    <location>
        <begin position="290"/>
        <end position="464"/>
    </location>
</feature>
<evidence type="ECO:0000256" key="4">
    <source>
        <dbReference type="ARBA" id="ARBA00022692"/>
    </source>
</evidence>
<feature type="transmembrane region" description="Helical" evidence="7">
    <location>
        <begin position="154"/>
        <end position="172"/>
    </location>
</feature>
<feature type="transmembrane region" description="Helical" evidence="7">
    <location>
        <begin position="329"/>
        <end position="346"/>
    </location>
</feature>
<dbReference type="PANTHER" id="PTHR10332">
    <property type="entry name" value="EQUILIBRATIVE NUCLEOSIDE TRANSPORTER"/>
    <property type="match status" value="1"/>
</dbReference>
<evidence type="ECO:0000313" key="10">
    <source>
        <dbReference type="Proteomes" id="UP000243579"/>
    </source>
</evidence>
<evidence type="ECO:0000313" key="9">
    <source>
        <dbReference type="EMBL" id="OQR90786.1"/>
    </source>
</evidence>
<dbReference type="Proteomes" id="UP000243579">
    <property type="component" value="Unassembled WGS sequence"/>
</dbReference>
<dbReference type="EMBL" id="JNBR01000581">
    <property type="protein sequence ID" value="OQR90786.1"/>
    <property type="molecule type" value="Genomic_DNA"/>
</dbReference>
<name>A0A1V9YYG3_ACHHY</name>
<dbReference type="InterPro" id="IPR036259">
    <property type="entry name" value="MFS_trans_sf"/>
</dbReference>